<dbReference type="Pfam" id="PF21532">
    <property type="entry name" value="Bin2_C"/>
    <property type="match status" value="1"/>
</dbReference>
<keyword evidence="6" id="KW-1133">Transmembrane helix</keyword>
<dbReference type="PANTHER" id="PTHR46514">
    <property type="entry name" value="AMPHIPHYSIN"/>
    <property type="match status" value="1"/>
</dbReference>
<keyword evidence="2" id="KW-0963">Cytoplasm</keyword>
<feature type="transmembrane region" description="Helical" evidence="6">
    <location>
        <begin position="699"/>
        <end position="725"/>
    </location>
</feature>
<feature type="domain" description="BAR" evidence="7">
    <location>
        <begin position="27"/>
        <end position="243"/>
    </location>
</feature>
<dbReference type="SMART" id="SM00721">
    <property type="entry name" value="BAR"/>
    <property type="match status" value="1"/>
</dbReference>
<dbReference type="EMBL" id="JAOTOJ010000002">
    <property type="protein sequence ID" value="KAK9407295.1"/>
    <property type="molecule type" value="Genomic_DNA"/>
</dbReference>
<keyword evidence="6" id="KW-0812">Transmembrane</keyword>
<comment type="subcellular location">
    <subcellularLocation>
        <location evidence="1">Cytoplasm</location>
    </subcellularLocation>
</comment>
<evidence type="ECO:0000256" key="4">
    <source>
        <dbReference type="SAM" id="Coils"/>
    </source>
</evidence>
<dbReference type="Pfam" id="PF03114">
    <property type="entry name" value="BAR"/>
    <property type="match status" value="1"/>
</dbReference>
<dbReference type="Gene3D" id="2.30.30.40">
    <property type="entry name" value="SH3 Domains"/>
    <property type="match status" value="1"/>
</dbReference>
<feature type="compositionally biased region" description="Basic and acidic residues" evidence="5">
    <location>
        <begin position="304"/>
        <end position="313"/>
    </location>
</feature>
<dbReference type="GO" id="GO:0002102">
    <property type="term" value="C:podosome"/>
    <property type="evidence" value="ECO:0007669"/>
    <property type="project" value="TreeGrafter"/>
</dbReference>
<dbReference type="GO" id="GO:0001891">
    <property type="term" value="C:phagocytic cup"/>
    <property type="evidence" value="ECO:0007669"/>
    <property type="project" value="TreeGrafter"/>
</dbReference>
<evidence type="ECO:0000256" key="1">
    <source>
        <dbReference type="ARBA" id="ARBA00004496"/>
    </source>
</evidence>
<gene>
    <name evidence="8" type="ORF">NXF25_006069</name>
</gene>
<feature type="compositionally biased region" description="Polar residues" evidence="5">
    <location>
        <begin position="315"/>
        <end position="337"/>
    </location>
</feature>
<organism evidence="8 9">
    <name type="scientific">Crotalus adamanteus</name>
    <name type="common">Eastern diamondback rattlesnake</name>
    <dbReference type="NCBI Taxonomy" id="8729"/>
    <lineage>
        <taxon>Eukaryota</taxon>
        <taxon>Metazoa</taxon>
        <taxon>Chordata</taxon>
        <taxon>Craniata</taxon>
        <taxon>Vertebrata</taxon>
        <taxon>Euteleostomi</taxon>
        <taxon>Lepidosauria</taxon>
        <taxon>Squamata</taxon>
        <taxon>Bifurcata</taxon>
        <taxon>Unidentata</taxon>
        <taxon>Episquamata</taxon>
        <taxon>Toxicofera</taxon>
        <taxon>Serpentes</taxon>
        <taxon>Colubroidea</taxon>
        <taxon>Viperidae</taxon>
        <taxon>Crotalinae</taxon>
        <taxon>Crotalus</taxon>
    </lineage>
</organism>
<feature type="region of interest" description="Disordered" evidence="5">
    <location>
        <begin position="289"/>
        <end position="347"/>
    </location>
</feature>
<dbReference type="InterPro" id="IPR048886">
    <property type="entry name" value="Bin2_C"/>
</dbReference>
<evidence type="ECO:0000259" key="7">
    <source>
        <dbReference type="PROSITE" id="PS51021"/>
    </source>
</evidence>
<evidence type="ECO:0000256" key="2">
    <source>
        <dbReference type="ARBA" id="ARBA00022490"/>
    </source>
</evidence>
<dbReference type="SUPFAM" id="SSF50044">
    <property type="entry name" value="SH3-domain"/>
    <property type="match status" value="1"/>
</dbReference>
<name>A0AAW1C0W6_CROAD</name>
<feature type="compositionally biased region" description="Acidic residues" evidence="5">
    <location>
        <begin position="495"/>
        <end position="510"/>
    </location>
</feature>
<dbReference type="AlphaFoldDB" id="A0AAW1C0W6"/>
<proteinExistence type="predicted"/>
<feature type="compositionally biased region" description="Basic and acidic residues" evidence="5">
    <location>
        <begin position="408"/>
        <end position="444"/>
    </location>
</feature>
<dbReference type="FunFam" id="1.20.1270.60:FF:000167">
    <property type="entry name" value="Bridging integrator 2"/>
    <property type="match status" value="1"/>
</dbReference>
<keyword evidence="4" id="KW-0175">Coiled coil</keyword>
<keyword evidence="6" id="KW-0472">Membrane</keyword>
<dbReference type="InterPro" id="IPR004148">
    <property type="entry name" value="BAR_dom"/>
</dbReference>
<dbReference type="PANTHER" id="PTHR46514:SF1">
    <property type="entry name" value="BRIDGING INTEGRATOR 2"/>
    <property type="match status" value="1"/>
</dbReference>
<dbReference type="Gene3D" id="1.20.1270.60">
    <property type="entry name" value="Arfaptin homology (AH) domain/BAR domain"/>
    <property type="match status" value="1"/>
</dbReference>
<dbReference type="GO" id="GO:0005737">
    <property type="term" value="C:cytoplasm"/>
    <property type="evidence" value="ECO:0007669"/>
    <property type="project" value="UniProtKB-SubCell"/>
</dbReference>
<evidence type="ECO:0000256" key="6">
    <source>
        <dbReference type="SAM" id="Phobius"/>
    </source>
</evidence>
<dbReference type="GO" id="GO:0071800">
    <property type="term" value="P:podosome assembly"/>
    <property type="evidence" value="ECO:0007669"/>
    <property type="project" value="TreeGrafter"/>
</dbReference>
<dbReference type="SUPFAM" id="SSF103657">
    <property type="entry name" value="BAR/IMD domain-like"/>
    <property type="match status" value="1"/>
</dbReference>
<comment type="caution">
    <text evidence="8">The sequence shown here is derived from an EMBL/GenBank/DDBJ whole genome shotgun (WGS) entry which is preliminary data.</text>
</comment>
<dbReference type="InterPro" id="IPR027267">
    <property type="entry name" value="AH/BAR_dom_sf"/>
</dbReference>
<dbReference type="Proteomes" id="UP001474421">
    <property type="component" value="Unassembled WGS sequence"/>
</dbReference>
<keyword evidence="9" id="KW-1185">Reference proteome</keyword>
<evidence type="ECO:0000313" key="9">
    <source>
        <dbReference type="Proteomes" id="UP001474421"/>
    </source>
</evidence>
<accession>A0AAW1C0W6</accession>
<evidence type="ECO:0000313" key="8">
    <source>
        <dbReference type="EMBL" id="KAK9407295.1"/>
    </source>
</evidence>
<dbReference type="InterPro" id="IPR036028">
    <property type="entry name" value="SH3-like_dom_sf"/>
</dbReference>
<dbReference type="GO" id="GO:0005543">
    <property type="term" value="F:phospholipid binding"/>
    <property type="evidence" value="ECO:0007669"/>
    <property type="project" value="TreeGrafter"/>
</dbReference>
<dbReference type="GO" id="GO:0097320">
    <property type="term" value="P:plasma membrane tubulation"/>
    <property type="evidence" value="ECO:0007669"/>
    <property type="project" value="TreeGrafter"/>
</dbReference>
<dbReference type="GO" id="GO:0006911">
    <property type="term" value="P:phagocytosis, engulfment"/>
    <property type="evidence" value="ECO:0007669"/>
    <property type="project" value="TreeGrafter"/>
</dbReference>
<feature type="region of interest" description="Disordered" evidence="5">
    <location>
        <begin position="372"/>
        <end position="517"/>
    </location>
</feature>
<dbReference type="InterPro" id="IPR003005">
    <property type="entry name" value="Amphiphysin"/>
</dbReference>
<reference evidence="8 9" key="1">
    <citation type="journal article" date="2024" name="Proc. Natl. Acad. Sci. U.S.A.">
        <title>The genetic regulatory architecture and epigenomic basis for age-related changes in rattlesnake venom.</title>
        <authorList>
            <person name="Hogan M.P."/>
            <person name="Holding M.L."/>
            <person name="Nystrom G.S."/>
            <person name="Colston T.J."/>
            <person name="Bartlett D.A."/>
            <person name="Mason A.J."/>
            <person name="Ellsworth S.A."/>
            <person name="Rautsaw R.M."/>
            <person name="Lawrence K.C."/>
            <person name="Strickland J.L."/>
            <person name="He B."/>
            <person name="Fraser P."/>
            <person name="Margres M.J."/>
            <person name="Gilbert D.M."/>
            <person name="Gibbs H.L."/>
            <person name="Parkinson C.L."/>
            <person name="Rokyta D.R."/>
        </authorList>
    </citation>
    <scope>NUCLEOTIDE SEQUENCE [LARGE SCALE GENOMIC DNA]</scope>
    <source>
        <strain evidence="8">DRR0105</strain>
    </source>
</reference>
<feature type="coiled-coil region" evidence="4">
    <location>
        <begin position="117"/>
        <end position="189"/>
    </location>
</feature>
<sequence length="761" mass="84919">MAEGKTGGAGLFAKRVQKQLSRAQEKVLQKLGKTVETKDEQFEQSAYNFQQQQTEGQKLYKELKAFLIAVKGMHESSKKVSETLQEIYNDEWNGYEELKAIVQSNDLLWEDYEEKLADQAIRTMDNYLSQFNEIKERIAKRGRKLVDYDISRHHLETLQNAKKKDEVKIAKAEEEFYKTQTVFEELNKELREELPVLYNSRIACYVTIFQNISNLRDIFYKEMSKLNHDLYDVMSKLENQHSNKVFIIKGVSSNRGSLVISSPVSPTSNSFLPAGNSINEVSTSLIAMSPDQETETISATKVASTKEEVKELQNEAGQSVESDSQSVSGTEGKSQENQSEELEVDSGRTLEVVAKNLAVEILSQAMVEATGKRQSISKDSEDPEQPFLEGNTEANDTPGKEGGSLPQAKDEIPALLKHDLEHAKEIQDEMQIEKANGEDHKGPPEESSCPEDDDPRGLPSSTKDEGDSEEVPSATDEAAPPNTETDESSHSCRDVEDDNSSSEGSMEEIEISPKGTYAQTIPSFFPEAKEENENKLPLGFLFKGQATQAHTSEDDNHLQFGEGDFILVISDTQAEGKGFWMGIKESDWKENQDMLQKGIFPQEPGKKFNKFVKPILFPHRPGLLQSGPDQKGPSADLSYWGQEETEPGASKVFTEVKNTLTKKGDAMAAIPATSPAIGVLTSPFMKKMNTPTSQDDANMAVIGAVIAVVFLTLLSVVVIIVVYLYKNKGNYHTYEQPEVDPEGSVQMEDFPCKREKEEYFI</sequence>
<dbReference type="PRINTS" id="PR01251">
    <property type="entry name" value="AMPHIPHYSIN"/>
</dbReference>
<evidence type="ECO:0000256" key="5">
    <source>
        <dbReference type="SAM" id="MobiDB-lite"/>
    </source>
</evidence>
<protein>
    <recommendedName>
        <fullName evidence="3">Bridging integrator 2</fullName>
    </recommendedName>
</protein>
<dbReference type="PROSITE" id="PS51021">
    <property type="entry name" value="BAR"/>
    <property type="match status" value="1"/>
</dbReference>
<evidence type="ECO:0000256" key="3">
    <source>
        <dbReference type="ARBA" id="ARBA00072987"/>
    </source>
</evidence>